<proteinExistence type="predicted"/>
<dbReference type="InterPro" id="IPR038740">
    <property type="entry name" value="BioF2-like_GNAT_dom"/>
</dbReference>
<dbReference type="Pfam" id="PF13480">
    <property type="entry name" value="Acetyltransf_6"/>
    <property type="match status" value="1"/>
</dbReference>
<evidence type="ECO:0000313" key="2">
    <source>
        <dbReference type="EMBL" id="MBG0780035.1"/>
    </source>
</evidence>
<dbReference type="Gene3D" id="3.40.630.30">
    <property type="match status" value="1"/>
</dbReference>
<evidence type="ECO:0000259" key="1">
    <source>
        <dbReference type="Pfam" id="PF13480"/>
    </source>
</evidence>
<gene>
    <name evidence="2" type="ORF">H0S81_08935</name>
</gene>
<dbReference type="InterPro" id="IPR016181">
    <property type="entry name" value="Acyl_CoA_acyltransferase"/>
</dbReference>
<comment type="caution">
    <text evidence="2">The sequence shown here is derived from an EMBL/GenBank/DDBJ whole genome shotgun (WGS) entry which is preliminary data.</text>
</comment>
<dbReference type="SUPFAM" id="SSF55729">
    <property type="entry name" value="Acyl-CoA N-acyltransferases (Nat)"/>
    <property type="match status" value="1"/>
</dbReference>
<evidence type="ECO:0000313" key="3">
    <source>
        <dbReference type="Proteomes" id="UP000706172"/>
    </source>
</evidence>
<feature type="domain" description="BioF2-like acetyltransferase" evidence="1">
    <location>
        <begin position="155"/>
        <end position="290"/>
    </location>
</feature>
<name>A0A931CVX6_9BACT</name>
<accession>A0A931CVX6</accession>
<dbReference type="EMBL" id="JACCQK010000550">
    <property type="protein sequence ID" value="MBG0780035.1"/>
    <property type="molecule type" value="Genomic_DNA"/>
</dbReference>
<reference evidence="2" key="1">
    <citation type="submission" date="2020-07" db="EMBL/GenBank/DDBJ databases">
        <title>Severe corrosion of carbon steel in oil field produced water can be linked to methanogenic archaea containing a special type of NiFe hydrogenase.</title>
        <authorList>
            <person name="Lahme S."/>
            <person name="Mand J."/>
            <person name="Longwell J."/>
            <person name="Smith R."/>
            <person name="Enning D."/>
        </authorList>
    </citation>
    <scope>NUCLEOTIDE SEQUENCE</scope>
    <source>
        <strain evidence="2">MIC098Bin6</strain>
    </source>
</reference>
<dbReference type="AlphaFoldDB" id="A0A931CVX6"/>
<sequence length="323" mass="37087">MSGIQHVLYQDPAHCRKLWESLWPSRVLFDLWPVRWCFHKAFDRPLAFHVAEQAGRPVGLLALCRNDDAGTFVQFPGETWQGRTWLEQNRIIAQSPEILETLLDAVPGPVDLRYIKYRTGMNPTGLLAPDETRYLFFPASFGFDFHTYWQSIPGKTRKKLNADIRKLEARDVCISQGTLSDMSHLFQMNVAAFGQDAYFHDARFLRSFELLAEFFNKMGLLRMTCVHIAGKLAAVDMGAVWKGTYTLLAGGTHPEFPGVAKLINRHHLQWACTRHLKYVDFLCGDFNWKQRFRLTSVPLYQITTQTMLQESGIHADHGHIRCA</sequence>
<organism evidence="2 3">
    <name type="scientific">Desulfotignum balticum</name>
    <dbReference type="NCBI Taxonomy" id="115781"/>
    <lineage>
        <taxon>Bacteria</taxon>
        <taxon>Pseudomonadati</taxon>
        <taxon>Thermodesulfobacteriota</taxon>
        <taxon>Desulfobacteria</taxon>
        <taxon>Desulfobacterales</taxon>
        <taxon>Desulfobacteraceae</taxon>
        <taxon>Desulfotignum</taxon>
    </lineage>
</organism>
<dbReference type="Proteomes" id="UP000706172">
    <property type="component" value="Unassembled WGS sequence"/>
</dbReference>
<protein>
    <submittedName>
        <fullName evidence="2">GNAT family N-acetyltransferase</fullName>
    </submittedName>
</protein>